<dbReference type="InterPro" id="IPR004046">
    <property type="entry name" value="GST_C"/>
</dbReference>
<comment type="subunit">
    <text evidence="2">Homodimer.</text>
</comment>
<proteinExistence type="inferred from homology"/>
<dbReference type="OrthoDB" id="2309723at2759"/>
<evidence type="ECO:0000256" key="6">
    <source>
        <dbReference type="ARBA" id="ARBA00047960"/>
    </source>
</evidence>
<reference evidence="9" key="1">
    <citation type="submission" date="2021-03" db="EMBL/GenBank/DDBJ databases">
        <title>Chromosome level genome of the anhydrobiotic midge Polypedilum vanderplanki.</title>
        <authorList>
            <person name="Yoshida Y."/>
            <person name="Kikawada T."/>
            <person name="Gusev O."/>
        </authorList>
    </citation>
    <scope>NUCLEOTIDE SEQUENCE</scope>
    <source>
        <strain evidence="9">NIAS01</strain>
        <tissue evidence="9">Whole body or cell culture</tissue>
    </source>
</reference>
<sequence length="203" mass="22862">MCLLAIRNLGLDIEIRNIDIYKGEQNTPEFLKINPLHQVPTLVHEDFTLTESRAIMMYLATIADSPLYPRNDLKKRALVDSRLFYDATNSFVAVKDFARPVLRSGVKKISPAAREGIKVLLSTLDSFLQSSAYFAGEELTLADLAILASVGTIKCWGVNLKEFPKLNDWFDRCKSLPGFAENNEGSQILAEKLTKLLEEPLWK</sequence>
<evidence type="ECO:0000256" key="3">
    <source>
        <dbReference type="ARBA" id="ARBA00012452"/>
    </source>
</evidence>
<dbReference type="SFLD" id="SFLDG00358">
    <property type="entry name" value="Main_(cytGST)"/>
    <property type="match status" value="1"/>
</dbReference>
<organism evidence="9 10">
    <name type="scientific">Polypedilum vanderplanki</name>
    <name type="common">Sleeping chironomid midge</name>
    <dbReference type="NCBI Taxonomy" id="319348"/>
    <lineage>
        <taxon>Eukaryota</taxon>
        <taxon>Metazoa</taxon>
        <taxon>Ecdysozoa</taxon>
        <taxon>Arthropoda</taxon>
        <taxon>Hexapoda</taxon>
        <taxon>Insecta</taxon>
        <taxon>Pterygota</taxon>
        <taxon>Neoptera</taxon>
        <taxon>Endopterygota</taxon>
        <taxon>Diptera</taxon>
        <taxon>Nematocera</taxon>
        <taxon>Chironomoidea</taxon>
        <taxon>Chironomidae</taxon>
        <taxon>Chironominae</taxon>
        <taxon>Polypedilum</taxon>
        <taxon>Polypedilum</taxon>
    </lineage>
</organism>
<feature type="domain" description="GST N-terminal" evidence="7">
    <location>
        <begin position="1"/>
        <end position="67"/>
    </location>
</feature>
<feature type="domain" description="GST C-terminal" evidence="8">
    <location>
        <begin position="72"/>
        <end position="196"/>
    </location>
</feature>
<dbReference type="GO" id="GO:0006749">
    <property type="term" value="P:glutathione metabolic process"/>
    <property type="evidence" value="ECO:0007669"/>
    <property type="project" value="TreeGrafter"/>
</dbReference>
<accession>A0A9J6C2H2</accession>
<evidence type="ECO:0000256" key="1">
    <source>
        <dbReference type="ARBA" id="ARBA00009899"/>
    </source>
</evidence>
<comment type="similarity">
    <text evidence="1">Belongs to the GST superfamily. Theta family.</text>
</comment>
<dbReference type="Gene3D" id="1.20.1050.10">
    <property type="match status" value="1"/>
</dbReference>
<comment type="catalytic activity">
    <reaction evidence="6">
        <text>RX + glutathione = an S-substituted glutathione + a halide anion + H(+)</text>
        <dbReference type="Rhea" id="RHEA:16437"/>
        <dbReference type="ChEBI" id="CHEBI:15378"/>
        <dbReference type="ChEBI" id="CHEBI:16042"/>
        <dbReference type="ChEBI" id="CHEBI:17792"/>
        <dbReference type="ChEBI" id="CHEBI:57925"/>
        <dbReference type="ChEBI" id="CHEBI:90779"/>
        <dbReference type="EC" id="2.5.1.18"/>
    </reaction>
</comment>
<dbReference type="InterPro" id="IPR040079">
    <property type="entry name" value="Glutathione_S-Trfase"/>
</dbReference>
<evidence type="ECO:0000313" key="9">
    <source>
        <dbReference type="EMBL" id="KAG5676003.1"/>
    </source>
</evidence>
<dbReference type="InterPro" id="IPR036282">
    <property type="entry name" value="Glutathione-S-Trfase_C_sf"/>
</dbReference>
<dbReference type="EMBL" id="JADBJN010000002">
    <property type="protein sequence ID" value="KAG5676003.1"/>
    <property type="molecule type" value="Genomic_DNA"/>
</dbReference>
<dbReference type="InterPro" id="IPR036249">
    <property type="entry name" value="Thioredoxin-like_sf"/>
</dbReference>
<dbReference type="InterPro" id="IPR010987">
    <property type="entry name" value="Glutathione-S-Trfase_C-like"/>
</dbReference>
<dbReference type="PANTHER" id="PTHR43969:SF9">
    <property type="entry name" value="GLUTATHIONE S TRANSFERASE D10, ISOFORM A-RELATED"/>
    <property type="match status" value="1"/>
</dbReference>
<dbReference type="GO" id="GO:0004364">
    <property type="term" value="F:glutathione transferase activity"/>
    <property type="evidence" value="ECO:0007669"/>
    <property type="project" value="UniProtKB-EC"/>
</dbReference>
<dbReference type="SFLD" id="SFLDS00019">
    <property type="entry name" value="Glutathione_Transferase_(cytos"/>
    <property type="match status" value="1"/>
</dbReference>
<dbReference type="EC" id="2.5.1.18" evidence="3"/>
<comment type="caution">
    <text evidence="9">The sequence shown here is derived from an EMBL/GenBank/DDBJ whole genome shotgun (WGS) entry which is preliminary data.</text>
</comment>
<evidence type="ECO:0000313" key="10">
    <source>
        <dbReference type="Proteomes" id="UP001107558"/>
    </source>
</evidence>
<dbReference type="Pfam" id="PF02798">
    <property type="entry name" value="GST_N"/>
    <property type="match status" value="1"/>
</dbReference>
<dbReference type="SUPFAM" id="SSF47616">
    <property type="entry name" value="GST C-terminal domain-like"/>
    <property type="match status" value="1"/>
</dbReference>
<gene>
    <name evidence="9" type="ORF">PVAND_005858</name>
</gene>
<evidence type="ECO:0000256" key="5">
    <source>
        <dbReference type="ARBA" id="ARBA00041523"/>
    </source>
</evidence>
<dbReference type="Gene3D" id="3.40.30.10">
    <property type="entry name" value="Glutaredoxin"/>
    <property type="match status" value="1"/>
</dbReference>
<evidence type="ECO:0000256" key="4">
    <source>
        <dbReference type="ARBA" id="ARBA00022679"/>
    </source>
</evidence>
<dbReference type="FunFam" id="1.20.1050.10:FF:000007">
    <property type="entry name" value="Glutathione S-transferase 1-1"/>
    <property type="match status" value="1"/>
</dbReference>
<name>A0A9J6C2H2_POLVA</name>
<dbReference type="Proteomes" id="UP001107558">
    <property type="component" value="Chromosome 2"/>
</dbReference>
<dbReference type="PROSITE" id="PS50404">
    <property type="entry name" value="GST_NTER"/>
    <property type="match status" value="1"/>
</dbReference>
<dbReference type="PANTHER" id="PTHR43969">
    <property type="entry name" value="GLUTATHIONE S TRANSFERASE D10, ISOFORM A-RELATED"/>
    <property type="match status" value="1"/>
</dbReference>
<dbReference type="InterPro" id="IPR004045">
    <property type="entry name" value="Glutathione_S-Trfase_N"/>
</dbReference>
<dbReference type="CDD" id="cd03177">
    <property type="entry name" value="GST_C_Delta_Epsilon"/>
    <property type="match status" value="1"/>
</dbReference>
<keyword evidence="4" id="KW-0808">Transferase</keyword>
<keyword evidence="10" id="KW-1185">Reference proteome</keyword>
<evidence type="ECO:0000259" key="8">
    <source>
        <dbReference type="PROSITE" id="PS50405"/>
    </source>
</evidence>
<dbReference type="SUPFAM" id="SSF52833">
    <property type="entry name" value="Thioredoxin-like"/>
    <property type="match status" value="1"/>
</dbReference>
<protein>
    <recommendedName>
        <fullName evidence="3">glutathione transferase</fullName>
        <ecNumber evidence="3">2.5.1.18</ecNumber>
    </recommendedName>
    <alternativeName>
        <fullName evidence="5">GST class-theta</fullName>
    </alternativeName>
</protein>
<evidence type="ECO:0000256" key="2">
    <source>
        <dbReference type="ARBA" id="ARBA00011738"/>
    </source>
</evidence>
<dbReference type="Pfam" id="PF00043">
    <property type="entry name" value="GST_C"/>
    <property type="match status" value="1"/>
</dbReference>
<dbReference type="AlphaFoldDB" id="A0A9J6C2H2"/>
<dbReference type="PROSITE" id="PS50405">
    <property type="entry name" value="GST_CTER"/>
    <property type="match status" value="1"/>
</dbReference>
<evidence type="ECO:0000259" key="7">
    <source>
        <dbReference type="PROSITE" id="PS50404"/>
    </source>
</evidence>